<dbReference type="EMBL" id="JACEEZ010022457">
    <property type="protein sequence ID" value="KAG0712409.1"/>
    <property type="molecule type" value="Genomic_DNA"/>
</dbReference>
<dbReference type="PROSITE" id="PS51355">
    <property type="entry name" value="GLUTATHIONE_PEROXID_3"/>
    <property type="match status" value="1"/>
</dbReference>
<evidence type="ECO:0000256" key="3">
    <source>
        <dbReference type="ARBA" id="ARBA00006926"/>
    </source>
</evidence>
<organism evidence="10 11">
    <name type="scientific">Chionoecetes opilio</name>
    <name type="common">Atlantic snow crab</name>
    <name type="synonym">Cancer opilio</name>
    <dbReference type="NCBI Taxonomy" id="41210"/>
    <lineage>
        <taxon>Eukaryota</taxon>
        <taxon>Metazoa</taxon>
        <taxon>Ecdysozoa</taxon>
        <taxon>Arthropoda</taxon>
        <taxon>Crustacea</taxon>
        <taxon>Multicrustacea</taxon>
        <taxon>Malacostraca</taxon>
        <taxon>Eumalacostraca</taxon>
        <taxon>Eucarida</taxon>
        <taxon>Decapoda</taxon>
        <taxon>Pleocyemata</taxon>
        <taxon>Brachyura</taxon>
        <taxon>Eubrachyura</taxon>
        <taxon>Majoidea</taxon>
        <taxon>Majidae</taxon>
        <taxon>Chionoecetes</taxon>
    </lineage>
</organism>
<dbReference type="PRINTS" id="PR01011">
    <property type="entry name" value="GLUTPROXDASE"/>
</dbReference>
<evidence type="ECO:0000256" key="1">
    <source>
        <dbReference type="ARBA" id="ARBA00000217"/>
    </source>
</evidence>
<dbReference type="InterPro" id="IPR000889">
    <property type="entry name" value="Glutathione_peroxidase"/>
</dbReference>
<comment type="caution">
    <text evidence="10">The sequence shown here is derived from an EMBL/GenBank/DDBJ whole genome shotgun (WGS) entry which is preliminary data.</text>
</comment>
<keyword evidence="7" id="KW-0732">Signal</keyword>
<comment type="similarity">
    <text evidence="3 9">Belongs to the glutathione peroxidase family.</text>
</comment>
<keyword evidence="8 9" id="KW-0560">Oxidoreductase</keyword>
<comment type="catalytic activity">
    <reaction evidence="1">
        <text>2 glutathione + H2O2 = glutathione disulfide + 2 H2O</text>
        <dbReference type="Rhea" id="RHEA:16833"/>
        <dbReference type="ChEBI" id="CHEBI:15377"/>
        <dbReference type="ChEBI" id="CHEBI:16240"/>
        <dbReference type="ChEBI" id="CHEBI:57925"/>
        <dbReference type="ChEBI" id="CHEBI:58297"/>
        <dbReference type="EC" id="1.11.1.9"/>
    </reaction>
</comment>
<dbReference type="Proteomes" id="UP000770661">
    <property type="component" value="Unassembled WGS sequence"/>
</dbReference>
<dbReference type="GO" id="GO:0006979">
    <property type="term" value="P:response to oxidative stress"/>
    <property type="evidence" value="ECO:0007669"/>
    <property type="project" value="InterPro"/>
</dbReference>
<dbReference type="PROSITE" id="PS00763">
    <property type="entry name" value="GLUTATHIONE_PEROXID_2"/>
    <property type="match status" value="1"/>
</dbReference>
<evidence type="ECO:0000313" key="11">
    <source>
        <dbReference type="Proteomes" id="UP000770661"/>
    </source>
</evidence>
<name>A0A8J4XV69_CHIOP</name>
<evidence type="ECO:0000256" key="2">
    <source>
        <dbReference type="ARBA" id="ARBA00004613"/>
    </source>
</evidence>
<dbReference type="Pfam" id="PF00255">
    <property type="entry name" value="GSHPx"/>
    <property type="match status" value="1"/>
</dbReference>
<dbReference type="GO" id="GO:0004602">
    <property type="term" value="F:glutathione peroxidase activity"/>
    <property type="evidence" value="ECO:0007669"/>
    <property type="project" value="UniProtKB-EC"/>
</dbReference>
<dbReference type="PIRSF" id="PIRSF000303">
    <property type="entry name" value="Glutathion_perox"/>
    <property type="match status" value="1"/>
</dbReference>
<proteinExistence type="inferred from homology"/>
<evidence type="ECO:0000256" key="7">
    <source>
        <dbReference type="ARBA" id="ARBA00022729"/>
    </source>
</evidence>
<evidence type="ECO:0000256" key="5">
    <source>
        <dbReference type="ARBA" id="ARBA00022525"/>
    </source>
</evidence>
<dbReference type="SUPFAM" id="SSF52833">
    <property type="entry name" value="Thioredoxin-like"/>
    <property type="match status" value="1"/>
</dbReference>
<dbReference type="AlphaFoldDB" id="A0A8J4XV69"/>
<dbReference type="PANTHER" id="PTHR11592">
    <property type="entry name" value="GLUTATHIONE PEROXIDASE"/>
    <property type="match status" value="1"/>
</dbReference>
<comment type="subcellular location">
    <subcellularLocation>
        <location evidence="2">Secreted</location>
    </subcellularLocation>
</comment>
<dbReference type="InterPro" id="IPR029760">
    <property type="entry name" value="GPX_CS"/>
</dbReference>
<dbReference type="Gene3D" id="3.40.30.10">
    <property type="entry name" value="Glutaredoxin"/>
    <property type="match status" value="1"/>
</dbReference>
<evidence type="ECO:0000256" key="8">
    <source>
        <dbReference type="ARBA" id="ARBA00023002"/>
    </source>
</evidence>
<evidence type="ECO:0000256" key="6">
    <source>
        <dbReference type="ARBA" id="ARBA00022559"/>
    </source>
</evidence>
<keyword evidence="5" id="KW-0964">Secreted</keyword>
<dbReference type="PANTHER" id="PTHR11592:SF88">
    <property type="entry name" value="GLUTATHIONE PEROXIDASE-RELATED"/>
    <property type="match status" value="1"/>
</dbReference>
<reference evidence="10" key="1">
    <citation type="submission" date="2020-07" db="EMBL/GenBank/DDBJ databases">
        <title>The High-quality genome of the commercially important snow crab, Chionoecetes opilio.</title>
        <authorList>
            <person name="Jeong J.-H."/>
            <person name="Ryu S."/>
        </authorList>
    </citation>
    <scope>NUCLEOTIDE SEQUENCE</scope>
    <source>
        <strain evidence="10">MADBK_172401_WGS</strain>
        <tissue evidence="10">Digestive gland</tissue>
    </source>
</reference>
<sequence>MNALAEYYADEDFVILGFPCNQFNLQEPAFTANELMNGIKYVRPGGGFEPAMTLFKKTDVNGKDEDPIFTFLKSACEYTDTNFESALFYEPLKVGDIHWNFEKFLIGKNGKPYSRYHPAVITSGKIKADINALLSA</sequence>
<evidence type="ECO:0000256" key="9">
    <source>
        <dbReference type="RuleBase" id="RU000499"/>
    </source>
</evidence>
<accession>A0A8J4XV69</accession>
<evidence type="ECO:0000256" key="4">
    <source>
        <dbReference type="ARBA" id="ARBA00012310"/>
    </source>
</evidence>
<protein>
    <recommendedName>
        <fullName evidence="4 9">Glutathione peroxidase</fullName>
    </recommendedName>
</protein>
<dbReference type="GO" id="GO:0005576">
    <property type="term" value="C:extracellular region"/>
    <property type="evidence" value="ECO:0007669"/>
    <property type="project" value="UniProtKB-SubCell"/>
</dbReference>
<evidence type="ECO:0000313" key="10">
    <source>
        <dbReference type="EMBL" id="KAG0712409.1"/>
    </source>
</evidence>
<gene>
    <name evidence="10" type="primary">GPx</name>
    <name evidence="10" type="ORF">GWK47_018538</name>
</gene>
<keyword evidence="6 9" id="KW-0575">Peroxidase</keyword>
<dbReference type="OrthoDB" id="446890at2759"/>
<dbReference type="InterPro" id="IPR036249">
    <property type="entry name" value="Thioredoxin-like_sf"/>
</dbReference>
<keyword evidence="11" id="KW-1185">Reference proteome</keyword>